<dbReference type="InterPro" id="IPR036047">
    <property type="entry name" value="F-box-like_dom_sf"/>
</dbReference>
<organism evidence="3 4">
    <name type="scientific">Digitaria exilis</name>
    <dbReference type="NCBI Taxonomy" id="1010633"/>
    <lineage>
        <taxon>Eukaryota</taxon>
        <taxon>Viridiplantae</taxon>
        <taxon>Streptophyta</taxon>
        <taxon>Embryophyta</taxon>
        <taxon>Tracheophyta</taxon>
        <taxon>Spermatophyta</taxon>
        <taxon>Magnoliopsida</taxon>
        <taxon>Liliopsida</taxon>
        <taxon>Poales</taxon>
        <taxon>Poaceae</taxon>
        <taxon>PACMAD clade</taxon>
        <taxon>Panicoideae</taxon>
        <taxon>Panicodae</taxon>
        <taxon>Paniceae</taxon>
        <taxon>Anthephorinae</taxon>
        <taxon>Digitaria</taxon>
    </lineage>
</organism>
<dbReference type="OrthoDB" id="684152at2759"/>
<dbReference type="SUPFAM" id="SSF53098">
    <property type="entry name" value="Ribonuclease H-like"/>
    <property type="match status" value="1"/>
</dbReference>
<gene>
    <name evidence="3" type="ORF">HU200_008956</name>
</gene>
<dbReference type="AlphaFoldDB" id="A0A835FLV3"/>
<dbReference type="PANTHER" id="PTHR33207">
    <property type="entry name" value="F-BOX DOMAIN CONTAINING PROTEIN-RELATED"/>
    <property type="match status" value="1"/>
</dbReference>
<reference evidence="3" key="1">
    <citation type="submission" date="2020-07" db="EMBL/GenBank/DDBJ databases">
        <title>Genome sequence and genetic diversity analysis of an under-domesticated orphan crop, white fonio (Digitaria exilis).</title>
        <authorList>
            <person name="Bennetzen J.L."/>
            <person name="Chen S."/>
            <person name="Ma X."/>
            <person name="Wang X."/>
            <person name="Yssel A.E.J."/>
            <person name="Chaluvadi S.R."/>
            <person name="Johnson M."/>
            <person name="Gangashetty P."/>
            <person name="Hamidou F."/>
            <person name="Sanogo M.D."/>
            <person name="Zwaenepoel A."/>
            <person name="Wallace J."/>
            <person name="Van De Peer Y."/>
            <person name="Van Deynze A."/>
        </authorList>
    </citation>
    <scope>NUCLEOTIDE SEQUENCE</scope>
    <source>
        <tissue evidence="3">Leaves</tissue>
    </source>
</reference>
<feature type="compositionally biased region" description="Basic and acidic residues" evidence="1">
    <location>
        <begin position="224"/>
        <end position="236"/>
    </location>
</feature>
<dbReference type="InterPro" id="IPR056594">
    <property type="entry name" value="AT5G49610-like_b-prop"/>
</dbReference>
<feature type="region of interest" description="Disordered" evidence="1">
    <location>
        <begin position="224"/>
        <end position="258"/>
    </location>
</feature>
<dbReference type="InterPro" id="IPR012337">
    <property type="entry name" value="RNaseH-like_sf"/>
</dbReference>
<proteinExistence type="predicted"/>
<accession>A0A835FLV3</accession>
<evidence type="ECO:0000313" key="3">
    <source>
        <dbReference type="EMBL" id="KAF8762892.1"/>
    </source>
</evidence>
<name>A0A835FLV3_9POAL</name>
<dbReference type="Pfam" id="PF23635">
    <property type="entry name" value="Beta-prop_AT5G49610-like"/>
    <property type="match status" value="1"/>
</dbReference>
<dbReference type="EMBL" id="JACEFO010000593">
    <property type="protein sequence ID" value="KAF8762892.1"/>
    <property type="molecule type" value="Genomic_DNA"/>
</dbReference>
<protein>
    <recommendedName>
        <fullName evidence="2">F-box protein AT5G49610-like beta-propeller domain-containing protein</fullName>
    </recommendedName>
</protein>
<sequence>MDASEVPEGIDPKNACRIEVNVSAYYRNINGRRLYNKGRTVSWVADPDEYSIIDLENDVASQFTRDSNQKPNFWLPSLTCKLTLDGQLLDLLRASQLVKFLMIMGTREDGAEIPAAMNMVGEENIELAHSNDTFDVEGREAGKNARGDGKDESATGIETCLGRVESPRKRRPRKNKSLVWEHCTVEVESDKCKRALVDMVGEEIVQNIELAHSNDTFAVEGREAGKNARGDGKDESATGIGTCLGRVESPQRSRPRKNKSLAWEHFSVEVESDKCTRVCSHETESGGKDTVEKPSVRHCMNAGNANDALRQDSYSSCLAKMIILNDFFLHIVQQPNFASLIVGHPHDKAMDIERVEADICAIYQRERDILLKKFGSISGRISLIARSWASRSHTSGYVAFTAQFIDSEWKLHRRMLNFMVVPRPCSDKAAMEAIGKSLSEWNLKKKLFTITVDNDFWSHDFYTVNMRDRQSKMNTVLKKDISVERQIRRLSHNSATSILHLDHLIPGAAATVAGVVFDSFLSPSSSSRATGLREESSHVDAVAGSPCRRRGAAPRPPPSTDPPHHRRLSMSMAAAELINVNGGPTITTTSLADDLNAVAEILLRLPSPAALVRAALASTRWRQVASSPVFLRRYRSRHPSPPLLGLYAQRSAHAGGLPSFQLADSVRSDRALARFVRAGDFNLTGLDRHPEWRLLDCHNSRLLLSRGESRAVYDPVSGREPLWFLQNSPLQEGTSIISECLLQGCGDDAASFRVVSVEHRGRDQMVRAAEYDSCTRQWRRHQWVKNINRPQDDKAMRAGSRFIFWRYQDTSLLLLDMATVEFSIVGLPFTFFQPSMYAVGDTDNGVCCLVGLVGSINNLHLQVWLLKEDGAAKTWVPEKKVPVTPSSWQGCSITFKSVS</sequence>
<keyword evidence="4" id="KW-1185">Reference proteome</keyword>
<dbReference type="SUPFAM" id="SSF81383">
    <property type="entry name" value="F-box domain"/>
    <property type="match status" value="1"/>
</dbReference>
<evidence type="ECO:0000259" key="2">
    <source>
        <dbReference type="Pfam" id="PF23635"/>
    </source>
</evidence>
<comment type="caution">
    <text evidence="3">The sequence shown here is derived from an EMBL/GenBank/DDBJ whole genome shotgun (WGS) entry which is preliminary data.</text>
</comment>
<dbReference type="Proteomes" id="UP000636709">
    <property type="component" value="Unassembled WGS sequence"/>
</dbReference>
<evidence type="ECO:0000256" key="1">
    <source>
        <dbReference type="SAM" id="MobiDB-lite"/>
    </source>
</evidence>
<evidence type="ECO:0000313" key="4">
    <source>
        <dbReference type="Proteomes" id="UP000636709"/>
    </source>
</evidence>
<feature type="region of interest" description="Disordered" evidence="1">
    <location>
        <begin position="527"/>
        <end position="566"/>
    </location>
</feature>
<feature type="domain" description="F-box protein AT5G49610-like beta-propeller" evidence="2">
    <location>
        <begin position="694"/>
        <end position="877"/>
    </location>
</feature>